<reference evidence="3" key="1">
    <citation type="journal article" date="2019" name="Int. J. Syst. Evol. Microbiol.">
        <title>The Global Catalogue of Microorganisms (GCM) 10K type strain sequencing project: providing services to taxonomists for standard genome sequencing and annotation.</title>
        <authorList>
            <consortium name="The Broad Institute Genomics Platform"/>
            <consortium name="The Broad Institute Genome Sequencing Center for Infectious Disease"/>
            <person name="Wu L."/>
            <person name="Ma J."/>
        </authorList>
    </citation>
    <scope>NUCLEOTIDE SEQUENCE [LARGE SCALE GENOMIC DNA]</scope>
    <source>
        <strain evidence="3">JCM 15395</strain>
    </source>
</reference>
<protein>
    <submittedName>
        <fullName evidence="2">DUF177 domain-containing protein</fullName>
    </submittedName>
</protein>
<evidence type="ECO:0000313" key="3">
    <source>
        <dbReference type="Proteomes" id="UP001500866"/>
    </source>
</evidence>
<evidence type="ECO:0000256" key="1">
    <source>
        <dbReference type="SAM" id="MobiDB-lite"/>
    </source>
</evidence>
<comment type="caution">
    <text evidence="2">The sequence shown here is derived from an EMBL/GenBank/DDBJ whole genome shotgun (WGS) entry which is preliminary data.</text>
</comment>
<organism evidence="2 3">
    <name type="scientific">Virgibacillus siamensis</name>
    <dbReference type="NCBI Taxonomy" id="480071"/>
    <lineage>
        <taxon>Bacteria</taxon>
        <taxon>Bacillati</taxon>
        <taxon>Bacillota</taxon>
        <taxon>Bacilli</taxon>
        <taxon>Bacillales</taxon>
        <taxon>Bacillaceae</taxon>
        <taxon>Virgibacillus</taxon>
    </lineage>
</organism>
<accession>A0ABN1GK39</accession>
<evidence type="ECO:0000313" key="2">
    <source>
        <dbReference type="EMBL" id="GAA0613181.1"/>
    </source>
</evidence>
<dbReference type="RefSeq" id="WP_343816378.1">
    <property type="nucleotide sequence ID" value="NZ_BAAADS010000025.1"/>
</dbReference>
<dbReference type="InterPro" id="IPR003772">
    <property type="entry name" value="YceD"/>
</dbReference>
<name>A0ABN1GK39_9BACI</name>
<keyword evidence="3" id="KW-1185">Reference proteome</keyword>
<dbReference type="Proteomes" id="UP001500866">
    <property type="component" value="Unassembled WGS sequence"/>
</dbReference>
<dbReference type="EMBL" id="BAAADS010000025">
    <property type="protein sequence ID" value="GAA0613181.1"/>
    <property type="molecule type" value="Genomic_DNA"/>
</dbReference>
<feature type="region of interest" description="Disordered" evidence="1">
    <location>
        <begin position="134"/>
        <end position="154"/>
    </location>
</feature>
<dbReference type="Pfam" id="PF02620">
    <property type="entry name" value="YceD"/>
    <property type="match status" value="1"/>
</dbReference>
<gene>
    <name evidence="2" type="ORF">GCM10009001_33000</name>
</gene>
<proteinExistence type="predicted"/>
<sequence>MKFTIGQIKKNAYNKPFEFDDWVNVSELESMNNDIRTIDPVHVYGTVYDQGDEIIFSFTIEGEMILPCARTLVDVPYPFEIKATEVFSESIYYDDGEEEEEVHPIDGEVLDLTPLIKENILLEVPFRVFSNDENVTSHAPTEGEGWELVSEDSNEKKIDPRLKKLESLLNNDEKEK</sequence>